<gene>
    <name evidence="9" type="ORF">QBC47DRAFT_445618</name>
</gene>
<evidence type="ECO:0000256" key="4">
    <source>
        <dbReference type="ARBA" id="ARBA00023008"/>
    </source>
</evidence>
<dbReference type="InterPro" id="IPR008972">
    <property type="entry name" value="Cupredoxin"/>
</dbReference>
<dbReference type="PROSITE" id="PS00080">
    <property type="entry name" value="MULTICOPPER_OXIDASE2"/>
    <property type="match status" value="1"/>
</dbReference>
<keyword evidence="5" id="KW-0732">Signal</keyword>
<organism evidence="9 10">
    <name type="scientific">Echria macrotheca</name>
    <dbReference type="NCBI Taxonomy" id="438768"/>
    <lineage>
        <taxon>Eukaryota</taxon>
        <taxon>Fungi</taxon>
        <taxon>Dikarya</taxon>
        <taxon>Ascomycota</taxon>
        <taxon>Pezizomycotina</taxon>
        <taxon>Sordariomycetes</taxon>
        <taxon>Sordariomycetidae</taxon>
        <taxon>Sordariales</taxon>
        <taxon>Schizotheciaceae</taxon>
        <taxon>Echria</taxon>
    </lineage>
</organism>
<dbReference type="InterPro" id="IPR002355">
    <property type="entry name" value="Cu_oxidase_Cu_BS"/>
</dbReference>
<feature type="domain" description="Plastocyanin-like" evidence="6">
    <location>
        <begin position="258"/>
        <end position="380"/>
    </location>
</feature>
<keyword evidence="4" id="KW-0186">Copper</keyword>
<dbReference type="CDD" id="cd13854">
    <property type="entry name" value="CuRO_1_MaLCC_like"/>
    <property type="match status" value="1"/>
</dbReference>
<dbReference type="EMBL" id="MU839833">
    <property type="protein sequence ID" value="KAK1755501.1"/>
    <property type="molecule type" value="Genomic_DNA"/>
</dbReference>
<dbReference type="Pfam" id="PF00394">
    <property type="entry name" value="Cu-oxidase"/>
    <property type="match status" value="1"/>
</dbReference>
<feature type="domain" description="Plastocyanin-like" evidence="8">
    <location>
        <begin position="131"/>
        <end position="246"/>
    </location>
</feature>
<feature type="domain" description="Plastocyanin-like" evidence="7">
    <location>
        <begin position="557"/>
        <end position="658"/>
    </location>
</feature>
<protein>
    <submittedName>
        <fullName evidence="9">Multicopper oxidase-domain-containing protein</fullName>
    </submittedName>
</protein>
<dbReference type="Pfam" id="PF07732">
    <property type="entry name" value="Cu-oxidase_3"/>
    <property type="match status" value="1"/>
</dbReference>
<dbReference type="InterPro" id="IPR001117">
    <property type="entry name" value="Cu-oxidase_2nd"/>
</dbReference>
<dbReference type="GO" id="GO:0016491">
    <property type="term" value="F:oxidoreductase activity"/>
    <property type="evidence" value="ECO:0007669"/>
    <property type="project" value="UniProtKB-KW"/>
</dbReference>
<keyword evidence="3" id="KW-0560">Oxidoreductase</keyword>
<evidence type="ECO:0000259" key="8">
    <source>
        <dbReference type="Pfam" id="PF07732"/>
    </source>
</evidence>
<evidence type="ECO:0000256" key="3">
    <source>
        <dbReference type="ARBA" id="ARBA00023002"/>
    </source>
</evidence>
<reference evidence="9" key="1">
    <citation type="submission" date="2023-06" db="EMBL/GenBank/DDBJ databases">
        <title>Genome-scale phylogeny and comparative genomics of the fungal order Sordariales.</title>
        <authorList>
            <consortium name="Lawrence Berkeley National Laboratory"/>
            <person name="Hensen N."/>
            <person name="Bonometti L."/>
            <person name="Westerberg I."/>
            <person name="Brannstrom I.O."/>
            <person name="Guillou S."/>
            <person name="Cros-Aarteil S."/>
            <person name="Calhoun S."/>
            <person name="Haridas S."/>
            <person name="Kuo A."/>
            <person name="Mondo S."/>
            <person name="Pangilinan J."/>
            <person name="Riley R."/>
            <person name="Labutti K."/>
            <person name="Andreopoulos B."/>
            <person name="Lipzen A."/>
            <person name="Chen C."/>
            <person name="Yanf M."/>
            <person name="Daum C."/>
            <person name="Ng V."/>
            <person name="Clum A."/>
            <person name="Steindorff A."/>
            <person name="Ohm R."/>
            <person name="Martin F."/>
            <person name="Silar P."/>
            <person name="Natvig D."/>
            <person name="Lalanne C."/>
            <person name="Gautier V."/>
            <person name="Ament-Velasquez S.L."/>
            <person name="Kruys A."/>
            <person name="Hutchinson M.I."/>
            <person name="Powell A.J."/>
            <person name="Barry K."/>
            <person name="Miller A.N."/>
            <person name="Grigoriev I.V."/>
            <person name="Debuchy R."/>
            <person name="Gladieux P."/>
            <person name="Thoren M.H."/>
            <person name="Johannesson H."/>
        </authorList>
    </citation>
    <scope>NUCLEOTIDE SEQUENCE</scope>
    <source>
        <strain evidence="9">PSN4</strain>
    </source>
</reference>
<evidence type="ECO:0000313" key="9">
    <source>
        <dbReference type="EMBL" id="KAK1755501.1"/>
    </source>
</evidence>
<evidence type="ECO:0000259" key="7">
    <source>
        <dbReference type="Pfam" id="PF07731"/>
    </source>
</evidence>
<evidence type="ECO:0000313" key="10">
    <source>
        <dbReference type="Proteomes" id="UP001239445"/>
    </source>
</evidence>
<dbReference type="Pfam" id="PF07731">
    <property type="entry name" value="Cu-oxidase_2"/>
    <property type="match status" value="1"/>
</dbReference>
<accession>A0AAJ0F597</accession>
<dbReference type="Gene3D" id="2.60.40.420">
    <property type="entry name" value="Cupredoxins - blue copper proteins"/>
    <property type="match status" value="3"/>
</dbReference>
<keyword evidence="10" id="KW-1185">Reference proteome</keyword>
<dbReference type="InterPro" id="IPR011706">
    <property type="entry name" value="Cu-oxidase_C"/>
</dbReference>
<evidence type="ECO:0000259" key="6">
    <source>
        <dbReference type="Pfam" id="PF00394"/>
    </source>
</evidence>
<dbReference type="InterPro" id="IPR045087">
    <property type="entry name" value="Cu-oxidase_fam"/>
</dbReference>
<feature type="chain" id="PRO_5042472618" evidence="5">
    <location>
        <begin position="23"/>
        <end position="700"/>
    </location>
</feature>
<dbReference type="FunFam" id="2.60.40.420:FF:000021">
    <property type="entry name" value="Extracellular dihydrogeodin oxidase/laccase"/>
    <property type="match status" value="1"/>
</dbReference>
<evidence type="ECO:0000256" key="1">
    <source>
        <dbReference type="ARBA" id="ARBA00010609"/>
    </source>
</evidence>
<comment type="similarity">
    <text evidence="1">Belongs to the multicopper oxidase family.</text>
</comment>
<evidence type="ECO:0000256" key="2">
    <source>
        <dbReference type="ARBA" id="ARBA00022723"/>
    </source>
</evidence>
<dbReference type="GO" id="GO:0005507">
    <property type="term" value="F:copper ion binding"/>
    <property type="evidence" value="ECO:0007669"/>
    <property type="project" value="InterPro"/>
</dbReference>
<dbReference type="PANTHER" id="PTHR11709">
    <property type="entry name" value="MULTI-COPPER OXIDASE"/>
    <property type="match status" value="1"/>
</dbReference>
<proteinExistence type="inferred from homology"/>
<feature type="signal peptide" evidence="5">
    <location>
        <begin position="1"/>
        <end position="22"/>
    </location>
</feature>
<dbReference type="SUPFAM" id="SSF49503">
    <property type="entry name" value="Cupredoxins"/>
    <property type="match status" value="3"/>
</dbReference>
<dbReference type="PROSITE" id="PS00079">
    <property type="entry name" value="MULTICOPPER_OXIDASE1"/>
    <property type="match status" value="1"/>
</dbReference>
<evidence type="ECO:0000256" key="5">
    <source>
        <dbReference type="SAM" id="SignalP"/>
    </source>
</evidence>
<dbReference type="InterPro" id="IPR011707">
    <property type="entry name" value="Cu-oxidase-like_N"/>
</dbReference>
<sequence length="700" mass="78818">MEFWKRFWVLVTRLLHITTLTGLDETSPSQHPLGLEEPPAPLEPEFLPHGGVPFPDEPLRWRPPGHRNDGGPGQDFICDYTKMGAPWEKCSTAEDRSCWLRNPETKERYDINTDYEHKAPNGTTREYWLTVTNTTITADGYPFYGATVFNGTYPGPWIQACWGDTVVIHVTNNITARGVSIHWHGIRQYFTMQHDGVNGITQCPIAPGVTSTYSWKAVQYGSAWYHSHYSDQYADGLLGPLTLHGPSSGNFDEAADIPTLITDWRHASVWNHTDAGEKDLQVQSFLLNGVGDVTQFGTNKTSEVPTPYTLVFDKKETGKRAKRYLLRLINTSIQTTFVFSIDNHLLTIVSADFVPIYPYSNTSLLIGIGQRYNVIVEADPRALKDPSQPMPAKDKLDEFWIRTWSATNCGGTDTSLFSKTYEQTGILRYKGSSGKPPRSKKWDGIALRCSDETYTSLRPVVPWTVGTPINQMPNRRTKLQHLSIVTGNGDDLKDFPKASFAFRNVSSDNAKFGFTPLQVDFADPIMLHLDDTESNWPPHPFWEIYPEAPNGKNDEADWVWLAISSERDSAAGDTEAHPIHLHGHDFAILQQAEDQPLDYTRLQLNRYNPPRRDVVLMPTKGFIVIAFKADNPGSWLLHCHIARHASAGLGLQILERQKEALRLWGPGTPVFKDTTELCDKWKAWVKANDPPTPFPDDSGV</sequence>
<keyword evidence="2" id="KW-0479">Metal-binding</keyword>
<dbReference type="PANTHER" id="PTHR11709:SF71">
    <property type="entry name" value="OXIDOREDUCTASE TPCJ"/>
    <property type="match status" value="1"/>
</dbReference>
<comment type="caution">
    <text evidence="9">The sequence shown here is derived from an EMBL/GenBank/DDBJ whole genome shotgun (WGS) entry which is preliminary data.</text>
</comment>
<dbReference type="Proteomes" id="UP001239445">
    <property type="component" value="Unassembled WGS sequence"/>
</dbReference>
<dbReference type="InterPro" id="IPR033138">
    <property type="entry name" value="Cu_oxidase_CS"/>
</dbReference>
<dbReference type="AlphaFoldDB" id="A0AAJ0F597"/>
<name>A0AAJ0F597_9PEZI</name>